<evidence type="ECO:0000256" key="5">
    <source>
        <dbReference type="ARBA" id="ARBA00022723"/>
    </source>
</evidence>
<feature type="binding site" evidence="10">
    <location>
        <position position="116"/>
    </location>
    <ligand>
        <name>Mn(2+)</name>
        <dbReference type="ChEBI" id="CHEBI:29035"/>
        <label>2</label>
    </ligand>
</feature>
<comment type="cofactor">
    <cofactor evidence="10">
        <name>Mn(2+)</name>
        <dbReference type="ChEBI" id="CHEBI:29035"/>
    </cofactor>
    <text evidence="10">Binds 2 Mn(2+) ions per subunit in a binuclear metal center.</text>
</comment>
<keyword evidence="7 10" id="KW-0443">Lipid metabolism</keyword>
<dbReference type="InterPro" id="IPR029052">
    <property type="entry name" value="Metallo-depent_PP-like"/>
</dbReference>
<comment type="pathway">
    <text evidence="10">Glycolipid biosynthesis; lipid IV(A) biosynthesis; lipid IV(A) from (3R)-3-hydroxytetradecanoyl-[acyl-carrier-protein] and UDP-N-acetyl-alpha-D-glucosamine: step 4/6.</text>
</comment>
<sequence>MSATLFVSDLHLQESRPDLTDIFLRFTRTTARAADAVYILGDLFESWIGDDDDGALGLDVRRALRELSDSGVPCRFMAGNRDFLVGAGFAEATGAELLPGDERVVDLYGTPTLLLHGDTLCVDDAAYQKIRVQLRDPQWQATFLAQPLAARRAFAEAARAQSRAHTSNMAGDIMDVTAEAVAAAFRAHGVARMIHGHTHRPALHELVVDGRCCERWVIADWREHGEMLVVSEDGIRREALR</sequence>
<evidence type="ECO:0000313" key="13">
    <source>
        <dbReference type="Proteomes" id="UP001139971"/>
    </source>
</evidence>
<reference evidence="12" key="1">
    <citation type="submission" date="2023-02" db="EMBL/GenBank/DDBJ databases">
        <title>Tahibacter soli sp. nov. isolated from soil.</title>
        <authorList>
            <person name="Baek J.H."/>
            <person name="Lee J.K."/>
            <person name="Choi D.G."/>
            <person name="Jeon C.O."/>
        </authorList>
    </citation>
    <scope>NUCLEOTIDE SEQUENCE</scope>
    <source>
        <strain evidence="12">BL</strain>
    </source>
</reference>
<keyword evidence="2 10" id="KW-0444">Lipid biosynthesis</keyword>
<feature type="binding site" evidence="10">
    <location>
        <position position="162"/>
    </location>
    <ligand>
        <name>substrate</name>
    </ligand>
</feature>
<comment type="subcellular location">
    <subcellularLocation>
        <location evidence="10">Cell inner membrane</location>
        <topology evidence="10">Peripheral membrane protein</topology>
        <orientation evidence="10">Cytoplasmic side</orientation>
    </subcellularLocation>
</comment>
<dbReference type="Gene3D" id="3.60.21.10">
    <property type="match status" value="1"/>
</dbReference>
<feature type="binding site" evidence="10">
    <location>
        <position position="199"/>
    </location>
    <ligand>
        <name>Mn(2+)</name>
        <dbReference type="ChEBI" id="CHEBI:29035"/>
        <label>1</label>
    </ligand>
</feature>
<evidence type="ECO:0000256" key="10">
    <source>
        <dbReference type="HAMAP-Rule" id="MF_00575"/>
    </source>
</evidence>
<dbReference type="GO" id="GO:0005737">
    <property type="term" value="C:cytoplasm"/>
    <property type="evidence" value="ECO:0007669"/>
    <property type="project" value="InterPro"/>
</dbReference>
<dbReference type="SUPFAM" id="SSF56300">
    <property type="entry name" value="Metallo-dependent phosphatases"/>
    <property type="match status" value="1"/>
</dbReference>
<keyword evidence="5 10" id="KW-0479">Metal-binding</keyword>
<keyword evidence="6 10" id="KW-0378">Hydrolase</keyword>
<dbReference type="Pfam" id="PF00149">
    <property type="entry name" value="Metallophos"/>
    <property type="match status" value="1"/>
</dbReference>
<feature type="binding site" evidence="10">
    <location>
        <position position="42"/>
    </location>
    <ligand>
        <name>Mn(2+)</name>
        <dbReference type="ChEBI" id="CHEBI:29035"/>
        <label>2</label>
    </ligand>
</feature>
<dbReference type="InterPro" id="IPR010138">
    <property type="entry name" value="UDP-diacylglucosamine_Hdrlase"/>
</dbReference>
<dbReference type="Proteomes" id="UP001139971">
    <property type="component" value="Unassembled WGS sequence"/>
</dbReference>
<dbReference type="RefSeq" id="WP_263542969.1">
    <property type="nucleotide sequence ID" value="NZ_JAOVZO020000003.1"/>
</dbReference>
<keyword evidence="13" id="KW-1185">Reference proteome</keyword>
<evidence type="ECO:0000259" key="11">
    <source>
        <dbReference type="Pfam" id="PF00149"/>
    </source>
</evidence>
<dbReference type="PANTHER" id="PTHR34990:SF1">
    <property type="entry name" value="UDP-2,3-DIACYLGLUCOSAMINE HYDROLASE"/>
    <property type="match status" value="1"/>
</dbReference>
<feature type="binding site" evidence="10">
    <location>
        <position position="11"/>
    </location>
    <ligand>
        <name>Mn(2+)</name>
        <dbReference type="ChEBI" id="CHEBI:29035"/>
        <label>1</label>
    </ligand>
</feature>
<dbReference type="CDD" id="cd07398">
    <property type="entry name" value="MPP_YbbF-LpxH"/>
    <property type="match status" value="1"/>
</dbReference>
<feature type="binding site" evidence="10">
    <location>
        <position position="9"/>
    </location>
    <ligand>
        <name>Mn(2+)</name>
        <dbReference type="ChEBI" id="CHEBI:29035"/>
        <label>1</label>
    </ligand>
</feature>
<feature type="binding site" evidence="10">
    <location>
        <position position="197"/>
    </location>
    <ligand>
        <name>Mn(2+)</name>
        <dbReference type="ChEBI" id="CHEBI:29035"/>
        <label>2</label>
    </ligand>
</feature>
<feature type="binding site" evidence="10">
    <location>
        <position position="197"/>
    </location>
    <ligand>
        <name>substrate</name>
    </ligand>
</feature>
<comment type="caution">
    <text evidence="12">The sequence shown here is derived from an EMBL/GenBank/DDBJ whole genome shotgun (WGS) entry which is preliminary data.</text>
</comment>
<evidence type="ECO:0000256" key="1">
    <source>
        <dbReference type="ARBA" id="ARBA00022475"/>
    </source>
</evidence>
<dbReference type="GO" id="GO:0009245">
    <property type="term" value="P:lipid A biosynthetic process"/>
    <property type="evidence" value="ECO:0007669"/>
    <property type="project" value="UniProtKB-UniRule"/>
</dbReference>
<accession>A0A9X4BH05</accession>
<evidence type="ECO:0000256" key="9">
    <source>
        <dbReference type="ARBA" id="ARBA00023211"/>
    </source>
</evidence>
<feature type="binding site" evidence="10">
    <location>
        <position position="124"/>
    </location>
    <ligand>
        <name>substrate</name>
    </ligand>
</feature>
<evidence type="ECO:0000256" key="2">
    <source>
        <dbReference type="ARBA" id="ARBA00022516"/>
    </source>
</evidence>
<keyword evidence="4 10" id="KW-0441">Lipid A biosynthesis</keyword>
<name>A0A9X4BH05_9GAMM</name>
<organism evidence="12 13">
    <name type="scientific">Tahibacter soli</name>
    <dbReference type="NCBI Taxonomy" id="2983605"/>
    <lineage>
        <taxon>Bacteria</taxon>
        <taxon>Pseudomonadati</taxon>
        <taxon>Pseudomonadota</taxon>
        <taxon>Gammaproteobacteria</taxon>
        <taxon>Lysobacterales</taxon>
        <taxon>Rhodanobacteraceae</taxon>
        <taxon>Tahibacter</taxon>
    </lineage>
</organism>
<evidence type="ECO:0000256" key="4">
    <source>
        <dbReference type="ARBA" id="ARBA00022556"/>
    </source>
</evidence>
<dbReference type="InterPro" id="IPR004843">
    <property type="entry name" value="Calcineurin-like_PHP"/>
</dbReference>
<keyword evidence="1 10" id="KW-1003">Cell membrane</keyword>
<feature type="binding site" evidence="10">
    <location>
        <begin position="80"/>
        <end position="81"/>
    </location>
    <ligand>
        <name>substrate</name>
    </ligand>
</feature>
<dbReference type="AlphaFoldDB" id="A0A9X4BH05"/>
<comment type="caution">
    <text evidence="10">Lacks conserved residue(s) required for the propagation of feature annotation.</text>
</comment>
<feature type="binding site" evidence="10">
    <location>
        <position position="166"/>
    </location>
    <ligand>
        <name>substrate</name>
    </ligand>
</feature>
<feature type="binding site" evidence="10">
    <location>
        <position position="42"/>
    </location>
    <ligand>
        <name>Mn(2+)</name>
        <dbReference type="ChEBI" id="CHEBI:29035"/>
        <label>1</label>
    </ligand>
</feature>
<evidence type="ECO:0000256" key="7">
    <source>
        <dbReference type="ARBA" id="ARBA00023098"/>
    </source>
</evidence>
<evidence type="ECO:0000256" key="6">
    <source>
        <dbReference type="ARBA" id="ARBA00022801"/>
    </source>
</evidence>
<dbReference type="EC" id="3.6.1.54" evidence="10"/>
<dbReference type="NCBIfam" id="NF003743">
    <property type="entry name" value="PRK05340.1"/>
    <property type="match status" value="1"/>
</dbReference>
<dbReference type="HAMAP" id="MF_00575">
    <property type="entry name" value="LpxH"/>
    <property type="match status" value="1"/>
</dbReference>
<gene>
    <name evidence="10 12" type="primary">lpxH</name>
    <name evidence="12" type="ORF">OD750_004275</name>
</gene>
<comment type="similarity">
    <text evidence="10">Belongs to the LpxH family.</text>
</comment>
<dbReference type="InterPro" id="IPR043461">
    <property type="entry name" value="LpxH-like"/>
</dbReference>
<keyword evidence="9 10" id="KW-0464">Manganese</keyword>
<keyword evidence="8 10" id="KW-0472">Membrane</keyword>
<protein>
    <recommendedName>
        <fullName evidence="10">UDP-2,3-diacylglucosamine hydrolase</fullName>
        <ecNumber evidence="10">3.6.1.54</ecNumber>
    </recommendedName>
    <alternativeName>
        <fullName evidence="10">UDP-2,3-diacylglucosamine diphosphatase</fullName>
    </alternativeName>
</protein>
<dbReference type="GO" id="GO:0030145">
    <property type="term" value="F:manganese ion binding"/>
    <property type="evidence" value="ECO:0007669"/>
    <property type="project" value="UniProtKB-UniRule"/>
</dbReference>
<dbReference type="NCBIfam" id="TIGR01854">
    <property type="entry name" value="lipid_A_lpxH"/>
    <property type="match status" value="1"/>
</dbReference>
<feature type="domain" description="Calcineurin-like phosphoesterase" evidence="11">
    <location>
        <begin position="5"/>
        <end position="201"/>
    </location>
</feature>
<feature type="binding site" evidence="10">
    <location>
        <position position="80"/>
    </location>
    <ligand>
        <name>Mn(2+)</name>
        <dbReference type="ChEBI" id="CHEBI:29035"/>
        <label>2</label>
    </ligand>
</feature>
<dbReference type="GO" id="GO:0008758">
    <property type="term" value="F:UDP-2,3-diacylglucosamine hydrolase activity"/>
    <property type="evidence" value="ECO:0007669"/>
    <property type="project" value="UniProtKB-UniRule"/>
</dbReference>
<dbReference type="GO" id="GO:0019897">
    <property type="term" value="C:extrinsic component of plasma membrane"/>
    <property type="evidence" value="ECO:0007669"/>
    <property type="project" value="UniProtKB-UniRule"/>
</dbReference>
<evidence type="ECO:0000256" key="3">
    <source>
        <dbReference type="ARBA" id="ARBA00022519"/>
    </source>
</evidence>
<comment type="catalytic activity">
    <reaction evidence="10">
        <text>UDP-2-N,3-O-bis[(3R)-3-hydroxytetradecanoyl]-alpha-D-glucosamine + H2O = 2-N,3-O-bis[(3R)-3-hydroxytetradecanoyl]-alpha-D-glucosaminyl 1-phosphate + UMP + 2 H(+)</text>
        <dbReference type="Rhea" id="RHEA:25213"/>
        <dbReference type="ChEBI" id="CHEBI:15377"/>
        <dbReference type="ChEBI" id="CHEBI:15378"/>
        <dbReference type="ChEBI" id="CHEBI:57865"/>
        <dbReference type="ChEBI" id="CHEBI:57957"/>
        <dbReference type="ChEBI" id="CHEBI:78847"/>
        <dbReference type="EC" id="3.6.1.54"/>
    </reaction>
</comment>
<dbReference type="PANTHER" id="PTHR34990">
    <property type="entry name" value="UDP-2,3-DIACYLGLUCOSAMINE HYDROLASE-RELATED"/>
    <property type="match status" value="1"/>
</dbReference>
<proteinExistence type="inferred from homology"/>
<evidence type="ECO:0000313" key="12">
    <source>
        <dbReference type="EMBL" id="MDC8011758.1"/>
    </source>
</evidence>
<keyword evidence="3 10" id="KW-0997">Cell inner membrane</keyword>
<dbReference type="EMBL" id="JAOVZO020000003">
    <property type="protein sequence ID" value="MDC8011758.1"/>
    <property type="molecule type" value="Genomic_DNA"/>
</dbReference>
<evidence type="ECO:0000256" key="8">
    <source>
        <dbReference type="ARBA" id="ARBA00023136"/>
    </source>
</evidence>
<comment type="function">
    <text evidence="10">Hydrolyzes the pyrophosphate bond of UDP-2,3-diacylglucosamine to yield 2,3-diacylglucosamine 1-phosphate (lipid X) and UMP by catalyzing the attack of water at the alpha-P atom. Involved in the biosynthesis of lipid A, a phosphorylated glycolipid that anchors the lipopolysaccharide to the outer membrane of the cell.</text>
</comment>